<dbReference type="GO" id="GO:0016020">
    <property type="term" value="C:membrane"/>
    <property type="evidence" value="ECO:0007669"/>
    <property type="project" value="UniProtKB-SubCell"/>
</dbReference>
<keyword evidence="4 6" id="KW-0472">Membrane</keyword>
<name>A0A8K0WCJ3_9HYPO</name>
<proteinExistence type="predicted"/>
<accession>A0A8K0WCJ3</accession>
<dbReference type="InterPro" id="IPR002523">
    <property type="entry name" value="MgTranspt_CorA/ZnTranspt_ZntB"/>
</dbReference>
<evidence type="ECO:0000256" key="1">
    <source>
        <dbReference type="ARBA" id="ARBA00004141"/>
    </source>
</evidence>
<keyword evidence="3 6" id="KW-1133">Transmembrane helix</keyword>
<dbReference type="OrthoDB" id="3231000at2759"/>
<evidence type="ECO:0000313" key="8">
    <source>
        <dbReference type="Proteomes" id="UP000813427"/>
    </source>
</evidence>
<dbReference type="Proteomes" id="UP000813427">
    <property type="component" value="Unassembled WGS sequence"/>
</dbReference>
<evidence type="ECO:0000256" key="3">
    <source>
        <dbReference type="ARBA" id="ARBA00022989"/>
    </source>
</evidence>
<dbReference type="Pfam" id="PF01544">
    <property type="entry name" value="CorA"/>
    <property type="match status" value="1"/>
</dbReference>
<dbReference type="Gene3D" id="1.20.58.340">
    <property type="entry name" value="Magnesium transport protein CorA, transmembrane region"/>
    <property type="match status" value="1"/>
</dbReference>
<dbReference type="AlphaFoldDB" id="A0A8K0WCJ3"/>
<comment type="caution">
    <text evidence="7">The sequence shown here is derived from an EMBL/GenBank/DDBJ whole genome shotgun (WGS) entry which is preliminary data.</text>
</comment>
<dbReference type="GO" id="GO:0046873">
    <property type="term" value="F:metal ion transmembrane transporter activity"/>
    <property type="evidence" value="ECO:0007669"/>
    <property type="project" value="InterPro"/>
</dbReference>
<dbReference type="InterPro" id="IPR045863">
    <property type="entry name" value="CorA_TM1_TM2"/>
</dbReference>
<keyword evidence="8" id="KW-1185">Reference proteome</keyword>
<gene>
    <name evidence="7" type="ORF">BKA59DRAFT_553628</name>
</gene>
<feature type="transmembrane region" description="Helical" evidence="6">
    <location>
        <begin position="498"/>
        <end position="516"/>
    </location>
</feature>
<organism evidence="7 8">
    <name type="scientific">Fusarium tricinctum</name>
    <dbReference type="NCBI Taxonomy" id="61284"/>
    <lineage>
        <taxon>Eukaryota</taxon>
        <taxon>Fungi</taxon>
        <taxon>Dikarya</taxon>
        <taxon>Ascomycota</taxon>
        <taxon>Pezizomycotina</taxon>
        <taxon>Sordariomycetes</taxon>
        <taxon>Hypocreomycetidae</taxon>
        <taxon>Hypocreales</taxon>
        <taxon>Nectriaceae</taxon>
        <taxon>Fusarium</taxon>
        <taxon>Fusarium tricinctum species complex</taxon>
    </lineage>
</organism>
<sequence length="538" mass="61257">MYSPNEKPQDREPYLAFIQACYRLHPEAFAYYNRLADHIRQGTHHSRSLQPLKAFRLRQLASAPASSTSGRSVSFIYPNSLLLKPGNINGDDSLPSSPSPRPQPHSQQCSTQPNVIVVEGFPSPWCITQLVEKWAIRPEFFIAHLPRSNPSDQFAHVSALPSLHDNLVRVHYTTMISLLAPAPGCAGVSLERQRVCLNNLCLWQEKALVQERRYGETRLHRLNTHKPDLYSTEQMISLTVVQRSGHWNAVFLTDQGRPPINHEQFPWSQYMLNGRPNGTVPLVPYNDVLVSKGQSCETTRSFDQYHPLKSVAVRDEVDHRFLLQDPFFLLQGSLRMSLLSWAQMIDYVAEDVRVSNDELVVSMEELGSQLQQLRFNTSAVNRAKERLLDGLELVRQGGSPSWPKATEPDICERKALIQSRLSTDYEFLIQRCELLIQQCNSAIDILVGFSQAATAERAIQQSAEVRHLTRIATIFLPLSFTTGIFGMNITEWQPAVNVHWFIIVLSFVLLLVLLMLNPRNTFKYGLQVVNMVRSIRRH</sequence>
<evidence type="ECO:0000256" key="4">
    <source>
        <dbReference type="ARBA" id="ARBA00023136"/>
    </source>
</evidence>
<protein>
    <submittedName>
        <fullName evidence="7">Uncharacterized protein</fullName>
    </submittedName>
</protein>
<reference evidence="7" key="1">
    <citation type="journal article" date="2021" name="Nat. Commun.">
        <title>Genetic determinants of endophytism in the Arabidopsis root mycobiome.</title>
        <authorList>
            <person name="Mesny F."/>
            <person name="Miyauchi S."/>
            <person name="Thiergart T."/>
            <person name="Pickel B."/>
            <person name="Atanasova L."/>
            <person name="Karlsson M."/>
            <person name="Huettel B."/>
            <person name="Barry K.W."/>
            <person name="Haridas S."/>
            <person name="Chen C."/>
            <person name="Bauer D."/>
            <person name="Andreopoulos W."/>
            <person name="Pangilinan J."/>
            <person name="LaButti K."/>
            <person name="Riley R."/>
            <person name="Lipzen A."/>
            <person name="Clum A."/>
            <person name="Drula E."/>
            <person name="Henrissat B."/>
            <person name="Kohler A."/>
            <person name="Grigoriev I.V."/>
            <person name="Martin F.M."/>
            <person name="Hacquard S."/>
        </authorList>
    </citation>
    <scope>NUCLEOTIDE SEQUENCE</scope>
    <source>
        <strain evidence="7">MPI-SDFR-AT-0068</strain>
    </source>
</reference>
<evidence type="ECO:0000313" key="7">
    <source>
        <dbReference type="EMBL" id="KAH7251025.1"/>
    </source>
</evidence>
<keyword evidence="2 6" id="KW-0812">Transmembrane</keyword>
<feature type="region of interest" description="Disordered" evidence="5">
    <location>
        <begin position="88"/>
        <end position="109"/>
    </location>
</feature>
<evidence type="ECO:0000256" key="6">
    <source>
        <dbReference type="SAM" id="Phobius"/>
    </source>
</evidence>
<dbReference type="SUPFAM" id="SSF144083">
    <property type="entry name" value="Magnesium transport protein CorA, transmembrane region"/>
    <property type="match status" value="1"/>
</dbReference>
<dbReference type="EMBL" id="JAGPXF010000003">
    <property type="protein sequence ID" value="KAH7251025.1"/>
    <property type="molecule type" value="Genomic_DNA"/>
</dbReference>
<evidence type="ECO:0000256" key="2">
    <source>
        <dbReference type="ARBA" id="ARBA00022692"/>
    </source>
</evidence>
<comment type="subcellular location">
    <subcellularLocation>
        <location evidence="1">Membrane</location>
        <topology evidence="1">Multi-pass membrane protein</topology>
    </subcellularLocation>
</comment>
<evidence type="ECO:0000256" key="5">
    <source>
        <dbReference type="SAM" id="MobiDB-lite"/>
    </source>
</evidence>